<evidence type="ECO:0000313" key="2">
    <source>
        <dbReference type="EMBL" id="KAA0184659.1"/>
    </source>
</evidence>
<reference evidence="2" key="1">
    <citation type="submission" date="2019-05" db="EMBL/GenBank/DDBJ databases">
        <title>Annotation for the trematode Fasciolopsis buski.</title>
        <authorList>
            <person name="Choi Y.-J."/>
        </authorList>
    </citation>
    <scope>NUCLEOTIDE SEQUENCE</scope>
    <source>
        <strain evidence="2">HT</strain>
        <tissue evidence="2">Whole worm</tissue>
    </source>
</reference>
<dbReference type="OrthoDB" id="10365339at2759"/>
<protein>
    <submittedName>
        <fullName evidence="2">Uncharacterized protein</fullName>
    </submittedName>
</protein>
<dbReference type="AlphaFoldDB" id="A0A8E0RKR8"/>
<sequence>MSDIPNPGHIYTASYPNTGPINLPSVGTGGDLSQRVTHPMQIGSVPVYRVALPQSTLGPGPIPMSQPGPTVPGLGAHTMVTVVPNPGTMPTTGQMPFTGQMIPQTVQSPNPTARGFKRLLTEMSKLFASWYNLKLISFNGNGV</sequence>
<dbReference type="Proteomes" id="UP000728185">
    <property type="component" value="Unassembled WGS sequence"/>
</dbReference>
<evidence type="ECO:0000256" key="1">
    <source>
        <dbReference type="SAM" id="MobiDB-lite"/>
    </source>
</evidence>
<organism evidence="2 3">
    <name type="scientific">Fasciolopsis buskii</name>
    <dbReference type="NCBI Taxonomy" id="27845"/>
    <lineage>
        <taxon>Eukaryota</taxon>
        <taxon>Metazoa</taxon>
        <taxon>Spiralia</taxon>
        <taxon>Lophotrochozoa</taxon>
        <taxon>Platyhelminthes</taxon>
        <taxon>Trematoda</taxon>
        <taxon>Digenea</taxon>
        <taxon>Plagiorchiida</taxon>
        <taxon>Echinostomata</taxon>
        <taxon>Echinostomatoidea</taxon>
        <taxon>Fasciolidae</taxon>
        <taxon>Fasciolopsis</taxon>
    </lineage>
</organism>
<evidence type="ECO:0000313" key="3">
    <source>
        <dbReference type="Proteomes" id="UP000728185"/>
    </source>
</evidence>
<accession>A0A8E0RKR8</accession>
<name>A0A8E0RKR8_9TREM</name>
<dbReference type="EMBL" id="LUCM01010986">
    <property type="protein sequence ID" value="KAA0184659.1"/>
    <property type="molecule type" value="Genomic_DNA"/>
</dbReference>
<proteinExistence type="predicted"/>
<feature type="region of interest" description="Disordered" evidence="1">
    <location>
        <begin position="1"/>
        <end position="32"/>
    </location>
</feature>
<gene>
    <name evidence="2" type="ORF">FBUS_03220</name>
</gene>
<keyword evidence="3" id="KW-1185">Reference proteome</keyword>
<comment type="caution">
    <text evidence="2">The sequence shown here is derived from an EMBL/GenBank/DDBJ whole genome shotgun (WGS) entry which is preliminary data.</text>
</comment>